<protein>
    <recommendedName>
        <fullName evidence="2">Lipoprotein</fullName>
    </recommendedName>
</protein>
<dbReference type="AlphaFoldDB" id="A0A3B0W6Q0"/>
<proteinExistence type="predicted"/>
<gene>
    <name evidence="1" type="ORF">MNBD_GAMMA01-1017</name>
</gene>
<reference evidence="1" key="1">
    <citation type="submission" date="2018-06" db="EMBL/GenBank/DDBJ databases">
        <authorList>
            <person name="Zhirakovskaya E."/>
        </authorList>
    </citation>
    <scope>NUCLEOTIDE SEQUENCE</scope>
</reference>
<accession>A0A3B0W6Q0</accession>
<organism evidence="1">
    <name type="scientific">hydrothermal vent metagenome</name>
    <dbReference type="NCBI Taxonomy" id="652676"/>
    <lineage>
        <taxon>unclassified sequences</taxon>
        <taxon>metagenomes</taxon>
        <taxon>ecological metagenomes</taxon>
    </lineage>
</organism>
<sequence length="133" mass="15293">MKKLSINLFVILFILMSCSGKPSKKRSLDDTLYAYASSIRWSNFDAAVSFLKADDKTTKPRSFELQRLKQFKVSSYAESPIKPGPKENVILQSVEIQLYNIHNNKTRTIYDHQSWEYDAALSQWLLTSGLPKL</sequence>
<dbReference type="PROSITE" id="PS51257">
    <property type="entry name" value="PROKAR_LIPOPROTEIN"/>
    <property type="match status" value="1"/>
</dbReference>
<evidence type="ECO:0000313" key="1">
    <source>
        <dbReference type="EMBL" id="VAW40306.1"/>
    </source>
</evidence>
<dbReference type="EMBL" id="UOEW01000263">
    <property type="protein sequence ID" value="VAW40306.1"/>
    <property type="molecule type" value="Genomic_DNA"/>
</dbReference>
<name>A0A3B0W6Q0_9ZZZZ</name>
<evidence type="ECO:0008006" key="2">
    <source>
        <dbReference type="Google" id="ProtNLM"/>
    </source>
</evidence>